<dbReference type="AlphaFoldDB" id="A0A5C7ATM4"/>
<dbReference type="InterPro" id="IPR003329">
    <property type="entry name" value="Cytidylyl_trans"/>
</dbReference>
<name>A0A5C7ATM4_9FLAO</name>
<dbReference type="InterPro" id="IPR050793">
    <property type="entry name" value="CMP-NeuNAc_synthase"/>
</dbReference>
<sequence length="232" mass="26088">MKILGLIPARGGSKSIPGKNIKKLKGKPLLQYTVEAAKNSKKLAHLILSSDDDDIIHVAKELNVEVPFVRPKHLAEDASPTLGVIQHALQFYKAQNIHFDAVCLLQVTSPFKTGAFIDKAIAKFEKSDCDALVSVQKVPDEYNPHWTFKENNEGYIELATGDKTIISRRQDLPKAYHRDGLIYITKTEVLLEQHSLYGTKLAYIKSPLDYTINIDTLDDWKQAELFLNSKNT</sequence>
<gene>
    <name evidence="1" type="ORF">FUA26_08170</name>
</gene>
<dbReference type="CDD" id="cd02513">
    <property type="entry name" value="CMP-NeuAc_Synthase"/>
    <property type="match status" value="1"/>
</dbReference>
<dbReference type="Pfam" id="PF02348">
    <property type="entry name" value="CTP_transf_3"/>
    <property type="match status" value="1"/>
</dbReference>
<keyword evidence="1" id="KW-0548">Nucleotidyltransferase</keyword>
<dbReference type="SUPFAM" id="SSF53448">
    <property type="entry name" value="Nucleotide-diphospho-sugar transferases"/>
    <property type="match status" value="1"/>
</dbReference>
<comment type="caution">
    <text evidence="1">The sequence shown here is derived from an EMBL/GenBank/DDBJ whole genome shotgun (WGS) entry which is preliminary data.</text>
</comment>
<dbReference type="Proteomes" id="UP000321790">
    <property type="component" value="Unassembled WGS sequence"/>
</dbReference>
<dbReference type="RefSeq" id="WP_147134167.1">
    <property type="nucleotide sequence ID" value="NZ_VOSC01000019.1"/>
</dbReference>
<evidence type="ECO:0000313" key="1">
    <source>
        <dbReference type="EMBL" id="TXE12028.1"/>
    </source>
</evidence>
<dbReference type="OrthoDB" id="9805604at2"/>
<keyword evidence="2" id="KW-1185">Reference proteome</keyword>
<reference evidence="2" key="1">
    <citation type="submission" date="2019-08" db="EMBL/GenBank/DDBJ databases">
        <title>Seonamhaeicola sediminis sp. nov., isolated from marine sediment.</title>
        <authorList>
            <person name="Cao W.R."/>
        </authorList>
    </citation>
    <scope>NUCLEOTIDE SEQUENCE [LARGE SCALE GENOMIC DNA]</scope>
    <source>
        <strain evidence="2">Gy8</strain>
    </source>
</reference>
<accession>A0A5C7ATM4</accession>
<dbReference type="PANTHER" id="PTHR21485:SF6">
    <property type="entry name" value="N-ACYLNEURAMINATE CYTIDYLYLTRANSFERASE-RELATED"/>
    <property type="match status" value="1"/>
</dbReference>
<dbReference type="EMBL" id="VOSC01000019">
    <property type="protein sequence ID" value="TXE12028.1"/>
    <property type="molecule type" value="Genomic_DNA"/>
</dbReference>
<evidence type="ECO:0000313" key="2">
    <source>
        <dbReference type="Proteomes" id="UP000321790"/>
    </source>
</evidence>
<organism evidence="1 2">
    <name type="scientific">Seonamhaeicola algicola</name>
    <dbReference type="NCBI Taxonomy" id="1719036"/>
    <lineage>
        <taxon>Bacteria</taxon>
        <taxon>Pseudomonadati</taxon>
        <taxon>Bacteroidota</taxon>
        <taxon>Flavobacteriia</taxon>
        <taxon>Flavobacteriales</taxon>
        <taxon>Flavobacteriaceae</taxon>
    </lineage>
</organism>
<dbReference type="InterPro" id="IPR029044">
    <property type="entry name" value="Nucleotide-diphossugar_trans"/>
</dbReference>
<dbReference type="PANTHER" id="PTHR21485">
    <property type="entry name" value="HAD SUPERFAMILY MEMBERS CMAS AND KDSC"/>
    <property type="match status" value="1"/>
</dbReference>
<dbReference type="GO" id="GO:0008781">
    <property type="term" value="F:N-acylneuraminate cytidylyltransferase activity"/>
    <property type="evidence" value="ECO:0007669"/>
    <property type="project" value="TreeGrafter"/>
</dbReference>
<keyword evidence="1" id="KW-0808">Transferase</keyword>
<protein>
    <submittedName>
        <fullName evidence="1">Acylneuraminate cytidylyltransferase family protein</fullName>
    </submittedName>
</protein>
<dbReference type="Gene3D" id="3.90.550.10">
    <property type="entry name" value="Spore Coat Polysaccharide Biosynthesis Protein SpsA, Chain A"/>
    <property type="match status" value="1"/>
</dbReference>
<proteinExistence type="predicted"/>